<keyword evidence="4" id="KW-1185">Reference proteome</keyword>
<dbReference type="AlphaFoldDB" id="A0A4Y7SDD4"/>
<gene>
    <name evidence="3" type="ORF">FA13DRAFT_1820744</name>
</gene>
<keyword evidence="1" id="KW-0677">Repeat</keyword>
<dbReference type="InterPro" id="IPR056884">
    <property type="entry name" value="NPHP3-like_N"/>
</dbReference>
<name>A0A4Y7SDD4_COPMI</name>
<evidence type="ECO:0000256" key="1">
    <source>
        <dbReference type="ARBA" id="ARBA00022737"/>
    </source>
</evidence>
<dbReference type="Pfam" id="PF24883">
    <property type="entry name" value="NPHP3_N"/>
    <property type="match status" value="1"/>
</dbReference>
<sequence length="275" mass="30548">MAEWYAGKGRLAASFFFFRGAGRRSTVDGFATTLAHQIALNVPGARKFFEAIIQDPHVGHSSRSLHSQLQSLIYTPLLQCMEEGDCPREDPYLLVIDGMDECDDKEAISVEEHIRTHVEDGAAVIRLLDLSSRSHRADVEYAMKVTFANARKHSRVFQSLGHTWPAQNELDALLDYCDGSFIFMSTIARFILWGLGNDDPRTPKERLSLALKNTPGIDSVYTDVLSRASGIPHFHTIISTVVYLKTPLSIAALAALLGLETYEAVRVLVTLQTIL</sequence>
<evidence type="ECO:0000313" key="4">
    <source>
        <dbReference type="Proteomes" id="UP000298030"/>
    </source>
</evidence>
<evidence type="ECO:0000259" key="2">
    <source>
        <dbReference type="Pfam" id="PF24883"/>
    </source>
</evidence>
<proteinExistence type="predicted"/>
<reference evidence="3 4" key="1">
    <citation type="journal article" date="2019" name="Nat. Ecol. Evol.">
        <title>Megaphylogeny resolves global patterns of mushroom evolution.</title>
        <authorList>
            <person name="Varga T."/>
            <person name="Krizsan K."/>
            <person name="Foldi C."/>
            <person name="Dima B."/>
            <person name="Sanchez-Garcia M."/>
            <person name="Sanchez-Ramirez S."/>
            <person name="Szollosi G.J."/>
            <person name="Szarkandi J.G."/>
            <person name="Papp V."/>
            <person name="Albert L."/>
            <person name="Andreopoulos W."/>
            <person name="Angelini C."/>
            <person name="Antonin V."/>
            <person name="Barry K.W."/>
            <person name="Bougher N.L."/>
            <person name="Buchanan P."/>
            <person name="Buyck B."/>
            <person name="Bense V."/>
            <person name="Catcheside P."/>
            <person name="Chovatia M."/>
            <person name="Cooper J."/>
            <person name="Damon W."/>
            <person name="Desjardin D."/>
            <person name="Finy P."/>
            <person name="Geml J."/>
            <person name="Haridas S."/>
            <person name="Hughes K."/>
            <person name="Justo A."/>
            <person name="Karasinski D."/>
            <person name="Kautmanova I."/>
            <person name="Kiss B."/>
            <person name="Kocsube S."/>
            <person name="Kotiranta H."/>
            <person name="LaButti K.M."/>
            <person name="Lechner B.E."/>
            <person name="Liimatainen K."/>
            <person name="Lipzen A."/>
            <person name="Lukacs Z."/>
            <person name="Mihaltcheva S."/>
            <person name="Morgado L.N."/>
            <person name="Niskanen T."/>
            <person name="Noordeloos M.E."/>
            <person name="Ohm R.A."/>
            <person name="Ortiz-Santana B."/>
            <person name="Ovrebo C."/>
            <person name="Racz N."/>
            <person name="Riley R."/>
            <person name="Savchenko A."/>
            <person name="Shiryaev A."/>
            <person name="Soop K."/>
            <person name="Spirin V."/>
            <person name="Szebenyi C."/>
            <person name="Tomsovsky M."/>
            <person name="Tulloss R.E."/>
            <person name="Uehling J."/>
            <person name="Grigoriev I.V."/>
            <person name="Vagvolgyi C."/>
            <person name="Papp T."/>
            <person name="Martin F.M."/>
            <person name="Miettinen O."/>
            <person name="Hibbett D.S."/>
            <person name="Nagy L.G."/>
        </authorList>
    </citation>
    <scope>NUCLEOTIDE SEQUENCE [LARGE SCALE GENOMIC DNA]</scope>
    <source>
        <strain evidence="3 4">FP101781</strain>
    </source>
</reference>
<feature type="domain" description="Nephrocystin 3-like N-terminal" evidence="2">
    <location>
        <begin position="8"/>
        <end position="128"/>
    </location>
</feature>
<dbReference type="OrthoDB" id="3262196at2759"/>
<organism evidence="3 4">
    <name type="scientific">Coprinellus micaceus</name>
    <name type="common">Glistening ink-cap mushroom</name>
    <name type="synonym">Coprinus micaceus</name>
    <dbReference type="NCBI Taxonomy" id="71717"/>
    <lineage>
        <taxon>Eukaryota</taxon>
        <taxon>Fungi</taxon>
        <taxon>Dikarya</taxon>
        <taxon>Basidiomycota</taxon>
        <taxon>Agaricomycotina</taxon>
        <taxon>Agaricomycetes</taxon>
        <taxon>Agaricomycetidae</taxon>
        <taxon>Agaricales</taxon>
        <taxon>Agaricineae</taxon>
        <taxon>Psathyrellaceae</taxon>
        <taxon>Coprinellus</taxon>
    </lineage>
</organism>
<evidence type="ECO:0000313" key="3">
    <source>
        <dbReference type="EMBL" id="TEB19756.1"/>
    </source>
</evidence>
<accession>A0A4Y7SDD4</accession>
<dbReference type="EMBL" id="QPFP01000175">
    <property type="protein sequence ID" value="TEB19756.1"/>
    <property type="molecule type" value="Genomic_DNA"/>
</dbReference>
<comment type="caution">
    <text evidence="3">The sequence shown here is derived from an EMBL/GenBank/DDBJ whole genome shotgun (WGS) entry which is preliminary data.</text>
</comment>
<dbReference type="STRING" id="71717.A0A4Y7SDD4"/>
<dbReference type="Proteomes" id="UP000298030">
    <property type="component" value="Unassembled WGS sequence"/>
</dbReference>
<protein>
    <recommendedName>
        <fullName evidence="2">Nephrocystin 3-like N-terminal domain-containing protein</fullName>
    </recommendedName>
</protein>